<dbReference type="CDD" id="cd02426">
    <property type="entry name" value="Pol_gamma_b_Cterm"/>
    <property type="match status" value="1"/>
</dbReference>
<gene>
    <name evidence="6" type="ORF">CRENBAI_019748</name>
</gene>
<evidence type="ECO:0000256" key="4">
    <source>
        <dbReference type="ARBA" id="ARBA00023128"/>
    </source>
</evidence>
<comment type="subcellular location">
    <subcellularLocation>
        <location evidence="1">Mitochondrion</location>
    </subcellularLocation>
</comment>
<dbReference type="PANTHER" id="PTHR10745:SF8">
    <property type="entry name" value="DNA POLYMERASE SUBUNIT GAMMA-2, MITOCHONDRIAL"/>
    <property type="match status" value="1"/>
</dbReference>
<dbReference type="PANTHER" id="PTHR10745">
    <property type="entry name" value="GLYCYL-TRNA SYNTHETASE/DNA POLYMERASE SUBUNIT GAMMA-2"/>
    <property type="match status" value="1"/>
</dbReference>
<dbReference type="InterPro" id="IPR045864">
    <property type="entry name" value="aa-tRNA-synth_II/BPL/LPL"/>
</dbReference>
<accession>A0AAV9QST9</accession>
<dbReference type="Gene3D" id="3.40.50.800">
    <property type="entry name" value="Anticodon-binding domain"/>
    <property type="match status" value="1"/>
</dbReference>
<protein>
    <recommendedName>
        <fullName evidence="5">Anticodon-binding domain-containing protein</fullName>
    </recommendedName>
</protein>
<proteinExistence type="predicted"/>
<dbReference type="AlphaFoldDB" id="A0AAV9QST9"/>
<organism evidence="6 7">
    <name type="scientific">Crenichthys baileyi</name>
    <name type="common">White River springfish</name>
    <dbReference type="NCBI Taxonomy" id="28760"/>
    <lineage>
        <taxon>Eukaryota</taxon>
        <taxon>Metazoa</taxon>
        <taxon>Chordata</taxon>
        <taxon>Craniata</taxon>
        <taxon>Vertebrata</taxon>
        <taxon>Euteleostomi</taxon>
        <taxon>Actinopterygii</taxon>
        <taxon>Neopterygii</taxon>
        <taxon>Teleostei</taxon>
        <taxon>Neoteleostei</taxon>
        <taxon>Acanthomorphata</taxon>
        <taxon>Ovalentaria</taxon>
        <taxon>Atherinomorphae</taxon>
        <taxon>Cyprinodontiformes</taxon>
        <taxon>Goodeidae</taxon>
        <taxon>Crenichthys</taxon>
    </lineage>
</organism>
<evidence type="ECO:0000313" key="7">
    <source>
        <dbReference type="Proteomes" id="UP001311232"/>
    </source>
</evidence>
<keyword evidence="3" id="KW-0809">Transit peptide</keyword>
<dbReference type="InterPro" id="IPR042064">
    <property type="entry name" value="POLG2_C"/>
</dbReference>
<keyword evidence="7" id="KW-1185">Reference proteome</keyword>
<comment type="caution">
    <text evidence="6">The sequence shown here is derived from an EMBL/GenBank/DDBJ whole genome shotgun (WGS) entry which is preliminary data.</text>
</comment>
<dbReference type="GO" id="GO:0006264">
    <property type="term" value="P:mitochondrial DNA replication"/>
    <property type="evidence" value="ECO:0007669"/>
    <property type="project" value="TreeGrafter"/>
</dbReference>
<dbReference type="EMBL" id="JAHHUM010002931">
    <property type="protein sequence ID" value="KAK5599539.1"/>
    <property type="molecule type" value="Genomic_DNA"/>
</dbReference>
<dbReference type="SUPFAM" id="SSF52954">
    <property type="entry name" value="Class II aaRS ABD-related"/>
    <property type="match status" value="1"/>
</dbReference>
<name>A0AAV9QST9_9TELE</name>
<dbReference type="Pfam" id="PF03129">
    <property type="entry name" value="HGTP_anticodon"/>
    <property type="match status" value="1"/>
</dbReference>
<reference evidence="6 7" key="1">
    <citation type="submission" date="2021-06" db="EMBL/GenBank/DDBJ databases">
        <authorList>
            <person name="Palmer J.M."/>
        </authorList>
    </citation>
    <scope>NUCLEOTIDE SEQUENCE [LARGE SCALE GENOMIC DNA]</scope>
    <source>
        <strain evidence="6 7">MEX-2019</strain>
        <tissue evidence="6">Muscle</tissue>
    </source>
</reference>
<dbReference type="InterPro" id="IPR036621">
    <property type="entry name" value="Anticodon-bd_dom_sf"/>
</dbReference>
<dbReference type="InterPro" id="IPR004154">
    <property type="entry name" value="Anticodon-bd"/>
</dbReference>
<sequence>MVLNAFNMLTWSVRRCILSPRSAPMKSMRGSRGLCSKAPNDGLDRVRTLLQLCADRYFISPGESNAELFRRGWSCIYGPLGLELRRNLLQQWWHSVTRSRARVFGVNTPSSSLERGAGGVRVVESEHFQQILDQSELSREQLIQELNRLLLSSPSVRTSLLQGALEQFVPSLEMVSKKLPFGLAETGLCFQPSGVSGCFVEVTQTSLVWFCSPRTSSQWLDHWVRHRLKWWRKFALSPSDFSSIEVPENELEETESRGVKILYNFPWGLESLETLWCRGDTDLLQTYKGVRTKWQSRGGQKSVPNVVSVSGNIDRGMLAFLSNSLQELRGEDGKKKLQQRKVLKLHPVLAPVKVALDIGKGATVELRQVCEGLLQEFLEAKISAWPGYLETQPTSLQHLNAKYDEMGVLFTVLISENTLESGLLQVRNRDTTIRETMHISEIKNFLSKYISAADKFS</sequence>
<evidence type="ECO:0000259" key="5">
    <source>
        <dbReference type="Pfam" id="PF03129"/>
    </source>
</evidence>
<evidence type="ECO:0000256" key="3">
    <source>
        <dbReference type="ARBA" id="ARBA00022946"/>
    </source>
</evidence>
<dbReference type="InterPro" id="IPR027031">
    <property type="entry name" value="Gly-tRNA_synthase/POLG2"/>
</dbReference>
<dbReference type="GO" id="GO:0005739">
    <property type="term" value="C:mitochondrion"/>
    <property type="evidence" value="ECO:0007669"/>
    <property type="project" value="UniProtKB-SubCell"/>
</dbReference>
<dbReference type="Proteomes" id="UP001311232">
    <property type="component" value="Unassembled WGS sequence"/>
</dbReference>
<dbReference type="SUPFAM" id="SSF55681">
    <property type="entry name" value="Class II aaRS and biotin synthetases"/>
    <property type="match status" value="1"/>
</dbReference>
<dbReference type="Gene3D" id="3.30.930.10">
    <property type="entry name" value="Bira Bifunctional Protein, Domain 2"/>
    <property type="match status" value="1"/>
</dbReference>
<evidence type="ECO:0000256" key="1">
    <source>
        <dbReference type="ARBA" id="ARBA00004173"/>
    </source>
</evidence>
<keyword evidence="2" id="KW-0235">DNA replication</keyword>
<evidence type="ECO:0000256" key="2">
    <source>
        <dbReference type="ARBA" id="ARBA00022705"/>
    </source>
</evidence>
<feature type="domain" description="Anticodon-binding" evidence="5">
    <location>
        <begin position="363"/>
        <end position="448"/>
    </location>
</feature>
<evidence type="ECO:0000313" key="6">
    <source>
        <dbReference type="EMBL" id="KAK5599539.1"/>
    </source>
</evidence>
<keyword evidence="4" id="KW-0496">Mitochondrion</keyword>